<comment type="caution">
    <text evidence="1">The sequence shown here is derived from an EMBL/GenBank/DDBJ whole genome shotgun (WGS) entry which is preliminary data.</text>
</comment>
<dbReference type="AlphaFoldDB" id="A0A0D1ER11"/>
<dbReference type="EMBL" id="JYFE01000005">
    <property type="protein sequence ID" value="KIT18075.1"/>
    <property type="molecule type" value="Genomic_DNA"/>
</dbReference>
<accession>A0A0D1ER11</accession>
<evidence type="ECO:0000313" key="2">
    <source>
        <dbReference type="Proteomes" id="UP000032232"/>
    </source>
</evidence>
<protein>
    <submittedName>
        <fullName evidence="1">Uncharacterized protein</fullName>
    </submittedName>
</protein>
<sequence>MIWRSCSATSNARSRSISAARIACSRVTRGLRFRHRILAALGQFSLLRGLKRLDLADLLDHRRLFVAFDLQAALCGLHGSLLHRDLRIGVDLGAFLLGTDDHLGQLTHPNRVEGVVLVECLEWRLVRGGQ</sequence>
<proteinExistence type="predicted"/>
<evidence type="ECO:0000313" key="1">
    <source>
        <dbReference type="EMBL" id="KIT18075.1"/>
    </source>
</evidence>
<keyword evidence="2" id="KW-1185">Reference proteome</keyword>
<gene>
    <name evidence="1" type="ORF">jaqu_02000</name>
</gene>
<reference evidence="1 2" key="1">
    <citation type="submission" date="2015-02" db="EMBL/GenBank/DDBJ databases">
        <title>Genome Sequence of Jannaschia aquimarina DSM28248, a member of the Roseobacter clade.</title>
        <authorList>
            <person name="Voget S."/>
            <person name="Daniel R."/>
        </authorList>
    </citation>
    <scope>NUCLEOTIDE SEQUENCE [LARGE SCALE GENOMIC DNA]</scope>
    <source>
        <strain evidence="1 2">GSW-M26</strain>
    </source>
</reference>
<organism evidence="1 2">
    <name type="scientific">Jannaschia aquimarina</name>
    <dbReference type="NCBI Taxonomy" id="935700"/>
    <lineage>
        <taxon>Bacteria</taxon>
        <taxon>Pseudomonadati</taxon>
        <taxon>Pseudomonadota</taxon>
        <taxon>Alphaproteobacteria</taxon>
        <taxon>Rhodobacterales</taxon>
        <taxon>Roseobacteraceae</taxon>
        <taxon>Jannaschia</taxon>
    </lineage>
</organism>
<dbReference type="Proteomes" id="UP000032232">
    <property type="component" value="Unassembled WGS sequence"/>
</dbReference>
<name>A0A0D1ER11_9RHOB</name>